<dbReference type="NCBIfam" id="TIGR02517">
    <property type="entry name" value="type_II_gspD"/>
    <property type="match status" value="1"/>
</dbReference>
<keyword evidence="6 11" id="KW-0732">Signal</keyword>
<evidence type="ECO:0000259" key="13">
    <source>
        <dbReference type="Pfam" id="PF03958"/>
    </source>
</evidence>
<evidence type="ECO:0000256" key="7">
    <source>
        <dbReference type="ARBA" id="ARBA00022927"/>
    </source>
</evidence>
<keyword evidence="4" id="KW-1134">Transmembrane beta strand</keyword>
<evidence type="ECO:0000256" key="6">
    <source>
        <dbReference type="ARBA" id="ARBA00022729"/>
    </source>
</evidence>
<evidence type="ECO:0000256" key="3">
    <source>
        <dbReference type="ARBA" id="ARBA00022448"/>
    </source>
</evidence>
<proteinExistence type="inferred from homology"/>
<evidence type="ECO:0000259" key="12">
    <source>
        <dbReference type="Pfam" id="PF00263"/>
    </source>
</evidence>
<dbReference type="GO" id="GO:0009279">
    <property type="term" value="C:cell outer membrane"/>
    <property type="evidence" value="ECO:0007669"/>
    <property type="project" value="UniProtKB-SubCell"/>
</dbReference>
<keyword evidence="3 10" id="KW-0813">Transport</keyword>
<dbReference type="GO" id="GO:0015628">
    <property type="term" value="P:protein secretion by the type II secretion system"/>
    <property type="evidence" value="ECO:0007669"/>
    <property type="project" value="InterPro"/>
</dbReference>
<accession>A0A1G6XVL0</accession>
<evidence type="ECO:0000256" key="4">
    <source>
        <dbReference type="ARBA" id="ARBA00022452"/>
    </source>
</evidence>
<evidence type="ECO:0000256" key="1">
    <source>
        <dbReference type="ARBA" id="ARBA00004442"/>
    </source>
</evidence>
<feature type="signal peptide" evidence="11">
    <location>
        <begin position="1"/>
        <end position="29"/>
    </location>
</feature>
<feature type="domain" description="NolW-like" evidence="13">
    <location>
        <begin position="284"/>
        <end position="367"/>
    </location>
</feature>
<keyword evidence="7" id="KW-0653">Protein transport</keyword>
<dbReference type="Pfam" id="PF00263">
    <property type="entry name" value="Secretin"/>
    <property type="match status" value="1"/>
</dbReference>
<evidence type="ECO:0000256" key="11">
    <source>
        <dbReference type="SAM" id="SignalP"/>
    </source>
</evidence>
<comment type="similarity">
    <text evidence="2">Belongs to the bacterial secretin family. GSP D subfamily.</text>
</comment>
<dbReference type="InterPro" id="IPR049371">
    <property type="entry name" value="GspD-like_N0"/>
</dbReference>
<evidence type="ECO:0000256" key="9">
    <source>
        <dbReference type="ARBA" id="ARBA00023237"/>
    </source>
</evidence>
<dbReference type="Pfam" id="PF21305">
    <property type="entry name" value="type_II_gspD_N0"/>
    <property type="match status" value="1"/>
</dbReference>
<feature type="domain" description="NolW-like" evidence="13">
    <location>
        <begin position="131"/>
        <end position="193"/>
    </location>
</feature>
<dbReference type="PANTHER" id="PTHR30332">
    <property type="entry name" value="PROBABLE GENERAL SECRETION PATHWAY PROTEIN D"/>
    <property type="match status" value="1"/>
</dbReference>
<dbReference type="PROSITE" id="PS00875">
    <property type="entry name" value="T2SP_D"/>
    <property type="match status" value="1"/>
</dbReference>
<evidence type="ECO:0000256" key="2">
    <source>
        <dbReference type="ARBA" id="ARBA00006980"/>
    </source>
</evidence>
<keyword evidence="16" id="KW-1185">Reference proteome</keyword>
<feature type="domain" description="GspD-like N0" evidence="14">
    <location>
        <begin position="37"/>
        <end position="106"/>
    </location>
</feature>
<dbReference type="Proteomes" id="UP000243205">
    <property type="component" value="Unassembled WGS sequence"/>
</dbReference>
<dbReference type="AlphaFoldDB" id="A0A1G6XVL0"/>
<keyword evidence="9" id="KW-0998">Cell outer membrane</keyword>
<dbReference type="InterPro" id="IPR013356">
    <property type="entry name" value="T2SS_GspD"/>
</dbReference>
<dbReference type="EMBL" id="FNAQ01000001">
    <property type="protein sequence ID" value="SDD82264.1"/>
    <property type="molecule type" value="Genomic_DNA"/>
</dbReference>
<evidence type="ECO:0000256" key="5">
    <source>
        <dbReference type="ARBA" id="ARBA00022692"/>
    </source>
</evidence>
<dbReference type="GO" id="GO:0015627">
    <property type="term" value="C:type II protein secretion system complex"/>
    <property type="evidence" value="ECO:0007669"/>
    <property type="project" value="InterPro"/>
</dbReference>
<protein>
    <submittedName>
        <fullName evidence="15">General secretion pathway protein D</fullName>
    </submittedName>
</protein>
<reference evidence="16" key="1">
    <citation type="submission" date="2016-10" db="EMBL/GenBank/DDBJ databases">
        <authorList>
            <person name="Varghese N."/>
            <person name="Submissions S."/>
        </authorList>
    </citation>
    <scope>NUCLEOTIDE SEQUENCE [LARGE SCALE GENOMIC DNA]</scope>
    <source>
        <strain evidence="16">DSM 8987</strain>
    </source>
</reference>
<dbReference type="InterPro" id="IPR004845">
    <property type="entry name" value="T2SS_GspD_CS"/>
</dbReference>
<dbReference type="STRING" id="57664.SAMN05661003_101419"/>
<organism evidence="15 16">
    <name type="scientific">Desulfuromonas thiophila</name>
    <dbReference type="NCBI Taxonomy" id="57664"/>
    <lineage>
        <taxon>Bacteria</taxon>
        <taxon>Pseudomonadati</taxon>
        <taxon>Thermodesulfobacteriota</taxon>
        <taxon>Desulfuromonadia</taxon>
        <taxon>Desulfuromonadales</taxon>
        <taxon>Desulfuromonadaceae</taxon>
        <taxon>Desulfuromonas</taxon>
    </lineage>
</organism>
<name>A0A1G6XVL0_9BACT</name>
<dbReference type="PANTHER" id="PTHR30332:SF24">
    <property type="entry name" value="SECRETIN GSPD-RELATED"/>
    <property type="match status" value="1"/>
</dbReference>
<keyword evidence="8" id="KW-0472">Membrane</keyword>
<dbReference type="RefSeq" id="WP_092075748.1">
    <property type="nucleotide sequence ID" value="NZ_CALFZY010000006.1"/>
</dbReference>
<dbReference type="InterPro" id="IPR005644">
    <property type="entry name" value="NolW-like"/>
</dbReference>
<dbReference type="Gene3D" id="3.30.1370.120">
    <property type="match status" value="3"/>
</dbReference>
<dbReference type="InterPro" id="IPR001775">
    <property type="entry name" value="GspD/PilQ"/>
</dbReference>
<feature type="domain" description="Type II/III secretion system secretin-like" evidence="12">
    <location>
        <begin position="456"/>
        <end position="622"/>
    </location>
</feature>
<evidence type="ECO:0000313" key="16">
    <source>
        <dbReference type="Proteomes" id="UP000243205"/>
    </source>
</evidence>
<dbReference type="InterPro" id="IPR050810">
    <property type="entry name" value="Bact_Secretion_Sys_Channel"/>
</dbReference>
<evidence type="ECO:0000259" key="14">
    <source>
        <dbReference type="Pfam" id="PF21305"/>
    </source>
</evidence>
<comment type="subcellular location">
    <subcellularLocation>
        <location evidence="1 10">Cell outer membrane</location>
    </subcellularLocation>
</comment>
<evidence type="ECO:0000256" key="8">
    <source>
        <dbReference type="ARBA" id="ARBA00023136"/>
    </source>
</evidence>
<dbReference type="InterPro" id="IPR038591">
    <property type="entry name" value="NolW-like_sf"/>
</dbReference>
<evidence type="ECO:0000256" key="10">
    <source>
        <dbReference type="RuleBase" id="RU004004"/>
    </source>
</evidence>
<gene>
    <name evidence="15" type="ORF">SAMN05661003_101419</name>
</gene>
<dbReference type="Pfam" id="PF03958">
    <property type="entry name" value="Secretin_N"/>
    <property type="match status" value="3"/>
</dbReference>
<keyword evidence="5" id="KW-0812">Transmembrane</keyword>
<evidence type="ECO:0000313" key="15">
    <source>
        <dbReference type="EMBL" id="SDD82264.1"/>
    </source>
</evidence>
<dbReference type="InterPro" id="IPR004846">
    <property type="entry name" value="T2SS/T3SS_dom"/>
</dbReference>
<feature type="chain" id="PRO_5017213394" evidence="11">
    <location>
        <begin position="30"/>
        <end position="651"/>
    </location>
</feature>
<sequence length="651" mass="70604">MKLLIRQWVLILAACGLLLSDFTMPPRAAAEEAAITLDFKDIELTELIQTISALTGRNFVYDESIRGKATIISSEPMTRQEAYRLFLTVLNIKGYTVVPSGATNKIVSTRDAKEVGLPTLRAGEASDQFVTRMLTLRHINAADVAESILSPLMPKTSNVVVYEPSNKLIISDNAANIARLVSILRELDVPLSQHQLKVVSLRYADATETAKICNEILATGPARNLNRRRSTNVTTSATTAESKVLAYDRTNRLILMASSEDMTSLLQLIAEVDQQPVREHARIHVYYLENADAETLSTTLNEILSGVKAAPAPTGTTDAAKAADSPIKTQVSVTADKATNALVVNATPEDYSVIREIIRQLDIRRKQVYVEALIMELSMEATQKLGLGLQGGFEIGDEGVVGISSNMEKAVSADLLTNAVQGIMAGGFSKLISYTDPASGETLYLPAFAALLQLSKTDGDVNILSAPRLLTTDNEEAEIIVGSNVPIITQRLTDTGGSDSLAQSVAIERKDVALTLRFKPQTTEGNLVRLTIYQETTDLASTNVGNVDQVGPTFTTRKLTNTVLARNGQTVVLGGLISTNLQENKSRVPLLGDIPLLGLLFRSSSLEEKKTNMVVFITPTVIGSQEELDRISDSNRAAFDELRRANETETN</sequence>
<feature type="domain" description="NolW-like" evidence="13">
    <location>
        <begin position="197"/>
        <end position="276"/>
    </location>
</feature>
<dbReference type="PRINTS" id="PR00811">
    <property type="entry name" value="BCTERIALGSPD"/>
</dbReference>